<sequence>EKYIRAGKLVPDSLVIEMVRSRLRQRDAKKGFVLDGFPRTLDQAKALDTMAKADAALLLFLDPEDLIKRSTGRRVCEDCEAVYHILMNPPKKGGFCDRCGGRLIVREDDRVDVVRRRIEVYEEATKPLEAHYKGKGILVQVYGSGLIDEVFERSIQALGGPNG</sequence>
<dbReference type="PROSITE" id="PS00113">
    <property type="entry name" value="ADENYLATE_KINASE"/>
    <property type="match status" value="1"/>
</dbReference>
<evidence type="ECO:0000256" key="5">
    <source>
        <dbReference type="RuleBase" id="RU003331"/>
    </source>
</evidence>
<dbReference type="EMBL" id="KT007004">
    <property type="protein sequence ID" value="AKQ02886.1"/>
    <property type="molecule type" value="Genomic_DNA"/>
</dbReference>
<dbReference type="InterPro" id="IPR027417">
    <property type="entry name" value="P-loop_NTPase"/>
</dbReference>
<dbReference type="InterPro" id="IPR033690">
    <property type="entry name" value="Adenylat_kinase_CS"/>
</dbReference>
<evidence type="ECO:0000313" key="7">
    <source>
        <dbReference type="EMBL" id="AKQ02886.1"/>
    </source>
</evidence>
<evidence type="ECO:0000256" key="2">
    <source>
        <dbReference type="ARBA" id="ARBA00022741"/>
    </source>
</evidence>
<name>A0A0H4T5B4_9EURY</name>
<evidence type="ECO:0000256" key="3">
    <source>
        <dbReference type="ARBA" id="ARBA00022777"/>
    </source>
</evidence>
<dbReference type="PANTHER" id="PTHR23359">
    <property type="entry name" value="NUCLEOTIDE KINASE"/>
    <property type="match status" value="1"/>
</dbReference>
<dbReference type="GO" id="GO:0004017">
    <property type="term" value="F:AMP kinase activity"/>
    <property type="evidence" value="ECO:0007669"/>
    <property type="project" value="UniProtKB-EC"/>
</dbReference>
<dbReference type="AlphaFoldDB" id="A0A0H4T5B4"/>
<reference evidence="7" key="1">
    <citation type="journal article" date="2015" name="ISME J.">
        <title>Aquifer environment selects for microbial species cohorts in sediment and groundwater.</title>
        <authorList>
            <person name="Hug L.A."/>
            <person name="Thomas B.C."/>
            <person name="Brown C.T."/>
            <person name="Frischkorn K.R."/>
            <person name="Williams K.H."/>
            <person name="Tringe S.G."/>
            <person name="Banfield J.F."/>
        </authorList>
    </citation>
    <scope>NUCLEOTIDE SEQUENCE</scope>
</reference>
<comment type="subunit">
    <text evidence="5">Monomer.</text>
</comment>
<protein>
    <recommendedName>
        <fullName evidence="5">Adenylate kinase</fullName>
        <ecNumber evidence="5">2.7.4.3</ecNumber>
    </recommendedName>
</protein>
<dbReference type="GO" id="GO:0005737">
    <property type="term" value="C:cytoplasm"/>
    <property type="evidence" value="ECO:0007669"/>
    <property type="project" value="UniProtKB-SubCell"/>
</dbReference>
<organism evidence="7">
    <name type="scientific">uncultured euryarchaeote Rifle_16ft_4_minimus_37789</name>
    <dbReference type="NCBI Taxonomy" id="1665195"/>
    <lineage>
        <taxon>Archaea</taxon>
        <taxon>Methanobacteriati</taxon>
        <taxon>Methanobacteriota</taxon>
        <taxon>environmental samples</taxon>
    </lineage>
</organism>
<dbReference type="InterPro" id="IPR007862">
    <property type="entry name" value="Adenylate_kinase_lid-dom"/>
</dbReference>
<comment type="catalytic activity">
    <reaction evidence="5">
        <text>AMP + ATP = 2 ADP</text>
        <dbReference type="Rhea" id="RHEA:12973"/>
        <dbReference type="ChEBI" id="CHEBI:30616"/>
        <dbReference type="ChEBI" id="CHEBI:456215"/>
        <dbReference type="ChEBI" id="CHEBI:456216"/>
        <dbReference type="EC" id="2.7.4.3"/>
    </reaction>
</comment>
<feature type="domain" description="Adenylate kinase active site lid" evidence="6">
    <location>
        <begin position="73"/>
        <end position="108"/>
    </location>
</feature>
<comment type="similarity">
    <text evidence="4">Belongs to the adenylate kinase family.</text>
</comment>
<dbReference type="Gene3D" id="3.40.50.300">
    <property type="entry name" value="P-loop containing nucleotide triphosphate hydrolases"/>
    <property type="match status" value="1"/>
</dbReference>
<evidence type="ECO:0000256" key="1">
    <source>
        <dbReference type="ARBA" id="ARBA00022679"/>
    </source>
</evidence>
<dbReference type="Pfam" id="PF05191">
    <property type="entry name" value="ADK_lid"/>
    <property type="match status" value="1"/>
</dbReference>
<dbReference type="SUPFAM" id="SSF52540">
    <property type="entry name" value="P-loop containing nucleoside triphosphate hydrolases"/>
    <property type="match status" value="1"/>
</dbReference>
<evidence type="ECO:0000256" key="4">
    <source>
        <dbReference type="RuleBase" id="RU003330"/>
    </source>
</evidence>
<dbReference type="Pfam" id="PF00406">
    <property type="entry name" value="ADK"/>
    <property type="match status" value="1"/>
</dbReference>
<dbReference type="InterPro" id="IPR036193">
    <property type="entry name" value="ADK_active_lid_dom_sf"/>
</dbReference>
<comment type="subcellular location">
    <subcellularLocation>
        <location evidence="5">Cytoplasm</location>
    </subcellularLocation>
</comment>
<keyword evidence="3 4" id="KW-0418">Kinase</keyword>
<dbReference type="GO" id="GO:0005524">
    <property type="term" value="F:ATP binding"/>
    <property type="evidence" value="ECO:0007669"/>
    <property type="project" value="UniProtKB-KW"/>
</dbReference>
<dbReference type="EC" id="2.7.4.3" evidence="5"/>
<keyword evidence="1 4" id="KW-0808">Transferase</keyword>
<keyword evidence="2 5" id="KW-0547">Nucleotide-binding</keyword>
<dbReference type="PRINTS" id="PR00094">
    <property type="entry name" value="ADENYLTKNASE"/>
</dbReference>
<keyword evidence="5" id="KW-0067">ATP-binding</keyword>
<accession>A0A0H4T5B4</accession>
<dbReference type="SUPFAM" id="SSF57774">
    <property type="entry name" value="Microbial and mitochondrial ADK, insert 'zinc finger' domain"/>
    <property type="match status" value="1"/>
</dbReference>
<evidence type="ECO:0000259" key="6">
    <source>
        <dbReference type="Pfam" id="PF05191"/>
    </source>
</evidence>
<dbReference type="InterPro" id="IPR000850">
    <property type="entry name" value="Adenylat/UMP-CMP_kin"/>
</dbReference>
<dbReference type="HAMAP" id="MF_00235">
    <property type="entry name" value="Adenylate_kinase_Adk"/>
    <property type="match status" value="1"/>
</dbReference>
<feature type="non-terminal residue" evidence="7">
    <location>
        <position position="1"/>
    </location>
</feature>
<dbReference type="CDD" id="cd01428">
    <property type="entry name" value="ADK"/>
    <property type="match status" value="1"/>
</dbReference>
<proteinExistence type="inferred from homology"/>